<sequence>MNSIIGYYSTQFGELWDKSLDDLFLEVASGILEELRIETKQLDAIFVGNMLGGVVERQLLLSAHLSELLDVHIPIYRTEAACASGGMAFHSAHEYLKSNPKKTVLVLGAEKMTDITASEITQALATAASHKEQSVGLTFPGVYALMAQVYLKKYGYSEEHLAAISVKNHAHGILNEKAHFRRLISIDDVLESPYVAYPLKVLDSSPISDGATALILTNDPQMMKNRNIATILASESATDTISIARRRRLDEMESTKVAGSNAFKLAKLRREDIDVMEVHDCFSITEILALEDLGFWKKGHGGAQAKEMATYIESGNNLIVNTSGGLKAAGHPVGSTGIKQIGEVYLQLTQQAKKRQVKNASYGLAHNVGGSGGVAVVSILGV</sequence>
<dbReference type="SUPFAM" id="SSF53901">
    <property type="entry name" value="Thiolase-like"/>
    <property type="match status" value="2"/>
</dbReference>
<dbReference type="Proteomes" id="UP000231383">
    <property type="component" value="Unassembled WGS sequence"/>
</dbReference>
<gene>
    <name evidence="3" type="ORF">CO051_04565</name>
</gene>
<organism evidence="3 4">
    <name type="scientific">Candidatus Roizmanbacteria bacterium CG_4_9_14_0_2_um_filter_39_13</name>
    <dbReference type="NCBI Taxonomy" id="1974839"/>
    <lineage>
        <taxon>Bacteria</taxon>
        <taxon>Candidatus Roizmaniibacteriota</taxon>
    </lineage>
</organism>
<evidence type="ECO:0000259" key="2">
    <source>
        <dbReference type="Pfam" id="PF22691"/>
    </source>
</evidence>
<accession>A0A2M8EXY5</accession>
<dbReference type="InterPro" id="IPR016039">
    <property type="entry name" value="Thiolase-like"/>
</dbReference>
<proteinExistence type="predicted"/>
<dbReference type="AlphaFoldDB" id="A0A2M8EXY5"/>
<dbReference type="CDD" id="cd00829">
    <property type="entry name" value="SCP-x_thiolase"/>
    <property type="match status" value="1"/>
</dbReference>
<feature type="domain" description="Thiolase N-terminal" evidence="1">
    <location>
        <begin position="4"/>
        <end position="218"/>
    </location>
</feature>
<reference evidence="4" key="1">
    <citation type="submission" date="2017-09" db="EMBL/GenBank/DDBJ databases">
        <title>Depth-based differentiation of microbial function through sediment-hosted aquifers and enrichment of novel symbionts in the deep terrestrial subsurface.</title>
        <authorList>
            <person name="Probst A.J."/>
            <person name="Ladd B."/>
            <person name="Jarett J.K."/>
            <person name="Geller-Mcgrath D.E."/>
            <person name="Sieber C.M.K."/>
            <person name="Emerson J.B."/>
            <person name="Anantharaman K."/>
            <person name="Thomas B.C."/>
            <person name="Malmstrom R."/>
            <person name="Stieglmeier M."/>
            <person name="Klingl A."/>
            <person name="Woyke T."/>
            <person name="Ryan C.M."/>
            <person name="Banfield J.F."/>
        </authorList>
    </citation>
    <scope>NUCLEOTIDE SEQUENCE [LARGE SCALE GENOMIC DNA]</scope>
</reference>
<dbReference type="PANTHER" id="PTHR42870">
    <property type="entry name" value="ACETYL-COA C-ACETYLTRANSFERASE"/>
    <property type="match status" value="1"/>
</dbReference>
<dbReference type="PIRSF" id="PIRSF000429">
    <property type="entry name" value="Ac-CoA_Ac_transf"/>
    <property type="match status" value="1"/>
</dbReference>
<dbReference type="GO" id="GO:0003985">
    <property type="term" value="F:acetyl-CoA C-acetyltransferase activity"/>
    <property type="evidence" value="ECO:0007669"/>
    <property type="project" value="UniProtKB-EC"/>
</dbReference>
<dbReference type="InterPro" id="IPR002155">
    <property type="entry name" value="Thiolase"/>
</dbReference>
<dbReference type="Pfam" id="PF00108">
    <property type="entry name" value="Thiolase_N"/>
    <property type="match status" value="1"/>
</dbReference>
<evidence type="ECO:0000313" key="4">
    <source>
        <dbReference type="Proteomes" id="UP000231383"/>
    </source>
</evidence>
<protein>
    <submittedName>
        <fullName evidence="3">Acetyl-CoA acetyltransferase</fullName>
        <ecNumber evidence="3">2.3.1.9</ecNumber>
    </submittedName>
</protein>
<dbReference type="Pfam" id="PF22691">
    <property type="entry name" value="Thiolase_C_1"/>
    <property type="match status" value="1"/>
</dbReference>
<dbReference type="InterPro" id="IPR055140">
    <property type="entry name" value="Thiolase_C_2"/>
</dbReference>
<dbReference type="EMBL" id="PFSC01000122">
    <property type="protein sequence ID" value="PJC31016.1"/>
    <property type="molecule type" value="Genomic_DNA"/>
</dbReference>
<keyword evidence="3" id="KW-0808">Transferase</keyword>
<dbReference type="InterPro" id="IPR020616">
    <property type="entry name" value="Thiolase_N"/>
</dbReference>
<evidence type="ECO:0000259" key="1">
    <source>
        <dbReference type="Pfam" id="PF00108"/>
    </source>
</evidence>
<name>A0A2M8EXY5_9BACT</name>
<dbReference type="EC" id="2.3.1.9" evidence="3"/>
<feature type="domain" description="Thiolase C-terminal" evidence="2">
    <location>
        <begin position="237"/>
        <end position="381"/>
    </location>
</feature>
<dbReference type="Gene3D" id="3.40.47.10">
    <property type="match status" value="1"/>
</dbReference>
<comment type="caution">
    <text evidence="3">The sequence shown here is derived from an EMBL/GenBank/DDBJ whole genome shotgun (WGS) entry which is preliminary data.</text>
</comment>
<evidence type="ECO:0000313" key="3">
    <source>
        <dbReference type="EMBL" id="PJC31016.1"/>
    </source>
</evidence>
<keyword evidence="3" id="KW-0012">Acyltransferase</keyword>
<dbReference type="PANTHER" id="PTHR42870:SF1">
    <property type="entry name" value="NON-SPECIFIC LIPID-TRANSFER PROTEIN-LIKE 2"/>
    <property type="match status" value="1"/>
</dbReference>
<dbReference type="NCBIfam" id="NF004720">
    <property type="entry name" value="PRK06064.1"/>
    <property type="match status" value="1"/>
</dbReference>